<dbReference type="FunFam" id="1.25.40.10:FF:000073">
    <property type="entry name" value="Pentatricopeptide repeat-containing protein chloroplastic"/>
    <property type="match status" value="1"/>
</dbReference>
<feature type="compositionally biased region" description="Basic residues" evidence="4">
    <location>
        <begin position="1084"/>
        <end position="1100"/>
    </location>
</feature>
<dbReference type="Pfam" id="PF14432">
    <property type="entry name" value="DYW_deaminase"/>
    <property type="match status" value="1"/>
</dbReference>
<evidence type="ECO:0000256" key="3">
    <source>
        <dbReference type="PROSITE-ProRule" id="PRU00708"/>
    </source>
</evidence>
<protein>
    <recommendedName>
        <fullName evidence="5">DYW domain-containing protein</fullName>
    </recommendedName>
</protein>
<dbReference type="PANTHER" id="PTHR47926">
    <property type="entry name" value="PENTATRICOPEPTIDE REPEAT-CONTAINING PROTEIN"/>
    <property type="match status" value="1"/>
</dbReference>
<dbReference type="NCBIfam" id="TIGR00756">
    <property type="entry name" value="PPR"/>
    <property type="match status" value="3"/>
</dbReference>
<dbReference type="GO" id="GO:0099402">
    <property type="term" value="P:plant organ development"/>
    <property type="evidence" value="ECO:0007669"/>
    <property type="project" value="UniProtKB-ARBA"/>
</dbReference>
<feature type="domain" description="DYW" evidence="5">
    <location>
        <begin position="897"/>
        <end position="942"/>
    </location>
</feature>
<keyword evidence="7" id="KW-1185">Reference proteome</keyword>
<dbReference type="EMBL" id="QEFC01003459">
    <property type="protein sequence ID" value="KAE9448066.1"/>
    <property type="molecule type" value="Genomic_DNA"/>
</dbReference>
<evidence type="ECO:0000313" key="7">
    <source>
        <dbReference type="Proteomes" id="UP000428333"/>
    </source>
</evidence>
<dbReference type="AlphaFoldDB" id="A0A6A4KJ98"/>
<comment type="caution">
    <text evidence="6">The sequence shown here is derived from an EMBL/GenBank/DDBJ whole genome shotgun (WGS) entry which is preliminary data.</text>
</comment>
<evidence type="ECO:0000313" key="6">
    <source>
        <dbReference type="EMBL" id="KAE9448066.1"/>
    </source>
</evidence>
<evidence type="ECO:0000256" key="2">
    <source>
        <dbReference type="ARBA" id="ARBA00022737"/>
    </source>
</evidence>
<sequence>MSWLSIIRLRMTVEERGGISGDLIFLYSRLKEEVLRYYTGVEHKLEPKKRRPRPSNARGGTNISSLAKPISHPPPPTPPFLSLLPLSSLSPPPPPPPPSSPPPFSYHTYTQSQFFSLLRAATSRTSTDRIHALIVTSGHTSSTTTDPFLTNALITAYSKCHSLSSARRLFDKTTHRDLVTWNSILAAHASLSSSEEKEREACEHFLEGFRLFRLLRVSPLSQAINKLSLAPVLKLCLVSGRVVAAEALHGYAVRIGLGGMGLFRARFGLRPDDLSVSRVFTGGLGDVRDESSNDFVEQFRAYATKLFLHDKVSDVYSWNKKLSDYNRAGDHFSAAECFLEMNRSKVGRDGVTLIVCLAAVSGINDSELGQQIHCMAVKLGLDLDVTVANSLINMYSKTGCLGVALKVFASMEERDLVSWNSVITSCAQSGLEEESVTFYLGLLDDNFRPDHYTLASVLKACSSLTAGFSLGEQIHVYAFKTGIIADNFVSTALIDVYSRAGRMEEAELLLQSKDGFDLASWNAMMFGYITCNDSCKALKLFNIMHRRGERSDEITIATAAKACGCLVDLEQGRQIHGHSLKLGVDLDLCVGGSILDMYIKCGEMGDAHNVFQAIPSPDDVAWTAIISGCVENGEEDLALSIYHRMRQSDVPPDEYTFATLIKASSCLTALEQGRQIHANVIKLDCASDTYVGTSLIDMYAKCGNIEDSYRLFRRIGLENIALWNAMMVGLAQHGHGCEALKLFKDMKLLGIKPDRVTFVGVLSACSHSGLISEAYLYFHSMHQDHGRVQEAEKLIASMPFKASASMYRALLGACRVLGDSETGKRVASKLLDLEPFDSAAYVLLSNIYAAGNQWGQMEDAREGMMRKNVKKDPGSHPQADMIYEKVEDLITRIKKEGYVPDTDYVLLDVEEEEKERALYYHSEKLAIAFGLIITSPSTVVRMQIDSITSKMEPVLVVITGRVTFGNDFKLTSYALPFPAGCYISKLWDSSTYCFIPVCLLPLIPGKSFVGMLMFLASGSLGHDDMLPSEQVRKFYVCMAISELRHVATSSLYIANVFKKTLEMEDFKALIPKLICLVGASPTKKKISTKRPKPPGVRKGKPSYCERLHSSPDVCAEDRGDWMRTRGMGG</sequence>
<dbReference type="Gene3D" id="1.25.40.10">
    <property type="entry name" value="Tetratricopeptide repeat domain"/>
    <property type="match status" value="6"/>
</dbReference>
<dbReference type="InterPro" id="IPR046848">
    <property type="entry name" value="E_motif"/>
</dbReference>
<dbReference type="GO" id="GO:0009451">
    <property type="term" value="P:RNA modification"/>
    <property type="evidence" value="ECO:0007669"/>
    <property type="project" value="InterPro"/>
</dbReference>
<dbReference type="InterPro" id="IPR002885">
    <property type="entry name" value="PPR_rpt"/>
</dbReference>
<feature type="region of interest" description="Disordered" evidence="4">
    <location>
        <begin position="1084"/>
        <end position="1103"/>
    </location>
</feature>
<evidence type="ECO:0000256" key="1">
    <source>
        <dbReference type="ARBA" id="ARBA00006643"/>
    </source>
</evidence>
<dbReference type="Pfam" id="PF13041">
    <property type="entry name" value="PPR_2"/>
    <property type="match status" value="2"/>
</dbReference>
<feature type="repeat" description="PPR" evidence="3">
    <location>
        <begin position="415"/>
        <end position="449"/>
    </location>
</feature>
<dbReference type="Pfam" id="PF20431">
    <property type="entry name" value="E_motif"/>
    <property type="match status" value="1"/>
</dbReference>
<proteinExistence type="inferred from homology"/>
<dbReference type="FunFam" id="1.25.40.10:FF:000158">
    <property type="entry name" value="pentatricopeptide repeat-containing protein At2g33680"/>
    <property type="match status" value="1"/>
</dbReference>
<comment type="similarity">
    <text evidence="1">Belongs to the PPR family. PCMP-H subfamily.</text>
</comment>
<evidence type="ECO:0000259" key="5">
    <source>
        <dbReference type="Pfam" id="PF14432"/>
    </source>
</evidence>
<dbReference type="Pfam" id="PF01535">
    <property type="entry name" value="PPR"/>
    <property type="match status" value="5"/>
</dbReference>
<reference evidence="6 7" key="1">
    <citation type="journal article" date="2019" name="Genome Biol. Evol.">
        <title>The Rhododendron genome and chromosomal organization provide insight into shared whole-genome duplications across the heath family (Ericaceae).</title>
        <authorList>
            <person name="Soza V.L."/>
            <person name="Lindsley D."/>
            <person name="Waalkes A."/>
            <person name="Ramage E."/>
            <person name="Patwardhan R.P."/>
            <person name="Burton J.N."/>
            <person name="Adey A."/>
            <person name="Kumar A."/>
            <person name="Qiu R."/>
            <person name="Shendure J."/>
            <person name="Hall B."/>
        </authorList>
    </citation>
    <scope>NUCLEOTIDE SEQUENCE [LARGE SCALE GENOMIC DNA]</scope>
    <source>
        <strain evidence="6">RSF 1966-606</strain>
    </source>
</reference>
<feature type="compositionally biased region" description="Low complexity" evidence="4">
    <location>
        <begin position="80"/>
        <end position="89"/>
    </location>
</feature>
<feature type="region of interest" description="Disordered" evidence="4">
    <location>
        <begin position="44"/>
        <end position="105"/>
    </location>
</feature>
<accession>A0A6A4KJ98</accession>
<dbReference type="GO" id="GO:0008270">
    <property type="term" value="F:zinc ion binding"/>
    <property type="evidence" value="ECO:0007669"/>
    <property type="project" value="InterPro"/>
</dbReference>
<dbReference type="GO" id="GO:0003723">
    <property type="term" value="F:RNA binding"/>
    <property type="evidence" value="ECO:0007669"/>
    <property type="project" value="InterPro"/>
</dbReference>
<dbReference type="InterPro" id="IPR046960">
    <property type="entry name" value="PPR_At4g14850-like_plant"/>
</dbReference>
<dbReference type="Proteomes" id="UP000428333">
    <property type="component" value="Linkage Group LG12"/>
</dbReference>
<gene>
    <name evidence="6" type="ORF">C3L33_20034</name>
</gene>
<dbReference type="InterPro" id="IPR032867">
    <property type="entry name" value="DYW_dom"/>
</dbReference>
<keyword evidence="2" id="KW-0677">Repeat</keyword>
<feature type="non-terminal residue" evidence="6">
    <location>
        <position position="1"/>
    </location>
</feature>
<feature type="repeat" description="PPR" evidence="3">
    <location>
        <begin position="719"/>
        <end position="753"/>
    </location>
</feature>
<dbReference type="FunFam" id="1.25.40.10:FF:000343">
    <property type="entry name" value="Pentatricopeptide repeat-containing protein At3g58590"/>
    <property type="match status" value="1"/>
</dbReference>
<dbReference type="PROSITE" id="PS51375">
    <property type="entry name" value="PPR"/>
    <property type="match status" value="4"/>
</dbReference>
<feature type="compositionally biased region" description="Pro residues" evidence="4">
    <location>
        <begin position="90"/>
        <end position="104"/>
    </location>
</feature>
<feature type="repeat" description="PPR" evidence="3">
    <location>
        <begin position="618"/>
        <end position="652"/>
    </location>
</feature>
<dbReference type="InterPro" id="IPR011990">
    <property type="entry name" value="TPR-like_helical_dom_sf"/>
</dbReference>
<feature type="repeat" description="PPR" evidence="3">
    <location>
        <begin position="517"/>
        <end position="551"/>
    </location>
</feature>
<name>A0A6A4KJ98_9ERIC</name>
<evidence type="ECO:0000256" key="4">
    <source>
        <dbReference type="SAM" id="MobiDB-lite"/>
    </source>
</evidence>
<dbReference type="FunFam" id="1.25.40.10:FF:001086">
    <property type="entry name" value="Pentatricopeptide repeat-containing protein At4g33170"/>
    <property type="match status" value="1"/>
</dbReference>
<dbReference type="OrthoDB" id="3231855at2759"/>
<organism evidence="6 7">
    <name type="scientific">Rhododendron williamsianum</name>
    <dbReference type="NCBI Taxonomy" id="262921"/>
    <lineage>
        <taxon>Eukaryota</taxon>
        <taxon>Viridiplantae</taxon>
        <taxon>Streptophyta</taxon>
        <taxon>Embryophyta</taxon>
        <taxon>Tracheophyta</taxon>
        <taxon>Spermatophyta</taxon>
        <taxon>Magnoliopsida</taxon>
        <taxon>eudicotyledons</taxon>
        <taxon>Gunneridae</taxon>
        <taxon>Pentapetalae</taxon>
        <taxon>asterids</taxon>
        <taxon>Ericales</taxon>
        <taxon>Ericaceae</taxon>
        <taxon>Ericoideae</taxon>
        <taxon>Rhodoreae</taxon>
        <taxon>Rhododendron</taxon>
    </lineage>
</organism>
<dbReference type="PANTHER" id="PTHR47926:SF543">
    <property type="entry name" value="(WILD MALAYSIAN BANANA) HYPOTHETICAL PROTEIN"/>
    <property type="match status" value="1"/>
</dbReference>